<evidence type="ECO:0000313" key="2">
    <source>
        <dbReference type="EMBL" id="KAJ3427888.1"/>
    </source>
</evidence>
<organism evidence="2 3">
    <name type="scientific">Anaeramoeba flamelloides</name>
    <dbReference type="NCBI Taxonomy" id="1746091"/>
    <lineage>
        <taxon>Eukaryota</taxon>
        <taxon>Metamonada</taxon>
        <taxon>Anaeramoebidae</taxon>
        <taxon>Anaeramoeba</taxon>
    </lineage>
</organism>
<evidence type="ECO:0000259" key="1">
    <source>
        <dbReference type="SMART" id="SM00860"/>
    </source>
</evidence>
<dbReference type="InterPro" id="IPR037883">
    <property type="entry name" value="Knr4/Smi1-like_sf"/>
</dbReference>
<gene>
    <name evidence="2" type="ORF">M0812_25518</name>
</gene>
<protein>
    <recommendedName>
        <fullName evidence="1">Knr4/Smi1-like domain-containing protein</fullName>
    </recommendedName>
</protein>
<sequence>MFNDIDFTNFWSECEYSQKHYEEGEVTEEMIQKVEKELGYKLPKSYIELMKIKNGGTVKNGAHATSTRTSWSDSHIAISSIFGIGFEKTYSLCGCMGSQFWIEEWRYPAIGIYLCDCPSGGHDMVCLDYSKCGKNGEPEVVHIDQEHNYKKTFVAANFEEFVKGLKNEEEFEN</sequence>
<evidence type="ECO:0000313" key="3">
    <source>
        <dbReference type="Proteomes" id="UP001146793"/>
    </source>
</evidence>
<dbReference type="Proteomes" id="UP001146793">
    <property type="component" value="Unassembled WGS sequence"/>
</dbReference>
<reference evidence="2" key="1">
    <citation type="submission" date="2022-08" db="EMBL/GenBank/DDBJ databases">
        <title>Novel sulphate-reducing endosymbionts in the free-living metamonad Anaeramoeba.</title>
        <authorList>
            <person name="Jerlstrom-Hultqvist J."/>
            <person name="Cepicka I."/>
            <person name="Gallot-Lavallee L."/>
            <person name="Salas-Leiva D."/>
            <person name="Curtis B.A."/>
            <person name="Zahonova K."/>
            <person name="Pipaliya S."/>
            <person name="Dacks J."/>
            <person name="Roger A.J."/>
        </authorList>
    </citation>
    <scope>NUCLEOTIDE SEQUENCE</scope>
    <source>
        <strain evidence="2">Busselton2</strain>
    </source>
</reference>
<dbReference type="SUPFAM" id="SSF160631">
    <property type="entry name" value="SMI1/KNR4-like"/>
    <property type="match status" value="1"/>
</dbReference>
<dbReference type="EMBL" id="JANTQA010000060">
    <property type="protein sequence ID" value="KAJ3427888.1"/>
    <property type="molecule type" value="Genomic_DNA"/>
</dbReference>
<dbReference type="SMART" id="SM00860">
    <property type="entry name" value="SMI1_KNR4"/>
    <property type="match status" value="1"/>
</dbReference>
<dbReference type="Gene3D" id="3.40.1580.10">
    <property type="entry name" value="SMI1/KNR4-like"/>
    <property type="match status" value="1"/>
</dbReference>
<accession>A0AAV7YDM0</accession>
<comment type="caution">
    <text evidence="2">The sequence shown here is derived from an EMBL/GenBank/DDBJ whole genome shotgun (WGS) entry which is preliminary data.</text>
</comment>
<proteinExistence type="predicted"/>
<feature type="domain" description="Knr4/Smi1-like" evidence="1">
    <location>
        <begin position="25"/>
        <end position="164"/>
    </location>
</feature>
<dbReference type="InterPro" id="IPR018958">
    <property type="entry name" value="Knr4/Smi1-like_dom"/>
</dbReference>
<dbReference type="AlphaFoldDB" id="A0AAV7YDM0"/>
<name>A0AAV7YDM0_9EUKA</name>
<dbReference type="Pfam" id="PF14568">
    <property type="entry name" value="SUKH_6"/>
    <property type="match status" value="1"/>
</dbReference>